<organism evidence="1">
    <name type="scientific">marine sediment metagenome</name>
    <dbReference type="NCBI Taxonomy" id="412755"/>
    <lineage>
        <taxon>unclassified sequences</taxon>
        <taxon>metagenomes</taxon>
        <taxon>ecological metagenomes</taxon>
    </lineage>
</organism>
<proteinExistence type="predicted"/>
<dbReference type="Gene3D" id="3.20.20.70">
    <property type="entry name" value="Aldolase class I"/>
    <property type="match status" value="1"/>
</dbReference>
<evidence type="ECO:0000313" key="1">
    <source>
        <dbReference type="EMBL" id="GAF90984.1"/>
    </source>
</evidence>
<dbReference type="InterPro" id="IPR023885">
    <property type="entry name" value="4Fe4S-binding_SPASM_dom"/>
</dbReference>
<dbReference type="InterPro" id="IPR013785">
    <property type="entry name" value="Aldolase_TIM"/>
</dbReference>
<reference evidence="1" key="1">
    <citation type="journal article" date="2014" name="Front. Microbiol.">
        <title>High frequency of phylogenetically diverse reductive dehalogenase-homologous genes in deep subseafloor sedimentary metagenomes.</title>
        <authorList>
            <person name="Kawai M."/>
            <person name="Futagami T."/>
            <person name="Toyoda A."/>
            <person name="Takaki Y."/>
            <person name="Nishi S."/>
            <person name="Hori S."/>
            <person name="Arai W."/>
            <person name="Tsubouchi T."/>
            <person name="Morono Y."/>
            <person name="Uchiyama I."/>
            <person name="Ito T."/>
            <person name="Fujiyama A."/>
            <person name="Inagaki F."/>
            <person name="Takami H."/>
        </authorList>
    </citation>
    <scope>NUCLEOTIDE SEQUENCE</scope>
    <source>
        <strain evidence="1">Expedition CK06-06</strain>
    </source>
</reference>
<gene>
    <name evidence="1" type="ORF">S01H1_25615</name>
</gene>
<protein>
    <recommendedName>
        <fullName evidence="2">4Fe4S-binding SPASM domain-containing protein</fullName>
    </recommendedName>
</protein>
<comment type="caution">
    <text evidence="1">The sequence shown here is derived from an EMBL/GenBank/DDBJ whole genome shotgun (WGS) entry which is preliminary data.</text>
</comment>
<dbReference type="AlphaFoldDB" id="X0TCR5"/>
<evidence type="ECO:0008006" key="2">
    <source>
        <dbReference type="Google" id="ProtNLM"/>
    </source>
</evidence>
<dbReference type="EMBL" id="BARS01015484">
    <property type="protein sequence ID" value="GAF90984.1"/>
    <property type="molecule type" value="Genomic_DNA"/>
</dbReference>
<accession>X0TCR5</accession>
<dbReference type="NCBIfam" id="TIGR04085">
    <property type="entry name" value="rSAM_more_4Fe4S"/>
    <property type="match status" value="1"/>
</dbReference>
<sequence length="129" mass="14821">MCDIFGDLYPCGCSAYNRRYFLGNIDFLSYSTFFPVVKKLHFKGKKYFEECQNCDAAQICNFGCPAFDDIDALTADSECNANRMFFSFLESRKKSKIKNIIENVGRRTSQIGERIDGSICKRNSDLRMP</sequence>
<name>X0TCR5_9ZZZZ</name>